<dbReference type="AlphaFoldDB" id="A0A1H9JBF1"/>
<dbReference type="Proteomes" id="UP000199647">
    <property type="component" value="Unassembled WGS sequence"/>
</dbReference>
<dbReference type="Gene3D" id="3.40.50.620">
    <property type="entry name" value="HUPs"/>
    <property type="match status" value="1"/>
</dbReference>
<dbReference type="PANTHER" id="PTHR43311:SF2">
    <property type="entry name" value="GLUTAMATE--TRNA LIGASE, MITOCHONDRIAL-RELATED"/>
    <property type="match status" value="1"/>
</dbReference>
<dbReference type="InterPro" id="IPR020058">
    <property type="entry name" value="Glu/Gln-tRNA-synth_Ib_cat-dom"/>
</dbReference>
<proteinExistence type="inferred from homology"/>
<feature type="short sequence motif" description="'HIGH' region" evidence="8">
    <location>
        <begin position="9"/>
        <end position="19"/>
    </location>
</feature>
<evidence type="ECO:0000256" key="5">
    <source>
        <dbReference type="ARBA" id="ARBA00022840"/>
    </source>
</evidence>
<dbReference type="GO" id="GO:0005524">
    <property type="term" value="F:ATP binding"/>
    <property type="evidence" value="ECO:0007669"/>
    <property type="project" value="UniProtKB-UniRule"/>
</dbReference>
<dbReference type="Pfam" id="PF19269">
    <property type="entry name" value="Anticodon_2"/>
    <property type="match status" value="1"/>
</dbReference>
<feature type="domain" description="Aminoacyl-tRNA synthetase class I anticodon-binding" evidence="10">
    <location>
        <begin position="381"/>
        <end position="457"/>
    </location>
</feature>
<dbReference type="InterPro" id="IPR000924">
    <property type="entry name" value="Glu/Gln-tRNA-synth"/>
</dbReference>
<dbReference type="PROSITE" id="PS00178">
    <property type="entry name" value="AA_TRNA_LIGASE_I"/>
    <property type="match status" value="1"/>
</dbReference>
<dbReference type="GO" id="GO:0000049">
    <property type="term" value="F:tRNA binding"/>
    <property type="evidence" value="ECO:0007669"/>
    <property type="project" value="InterPro"/>
</dbReference>
<reference evidence="11 12" key="1">
    <citation type="submission" date="2016-10" db="EMBL/GenBank/DDBJ databases">
        <authorList>
            <person name="de Groot N.N."/>
        </authorList>
    </citation>
    <scope>NUCLEOTIDE SEQUENCE [LARGE SCALE GENOMIC DNA]</scope>
    <source>
        <strain evidence="11 12">A52C2</strain>
    </source>
</reference>
<comment type="subcellular location">
    <subcellularLocation>
        <location evidence="8">Cytoplasm</location>
    </subcellularLocation>
</comment>
<keyword evidence="5 8" id="KW-0067">ATP-binding</keyword>
<dbReference type="InterPro" id="IPR020751">
    <property type="entry name" value="aa-tRNA-synth_I_codon-bd_sub2"/>
</dbReference>
<evidence type="ECO:0000256" key="4">
    <source>
        <dbReference type="ARBA" id="ARBA00022741"/>
    </source>
</evidence>
<dbReference type="PRINTS" id="PR00987">
    <property type="entry name" value="TRNASYNTHGLU"/>
</dbReference>
<evidence type="ECO:0000256" key="7">
    <source>
        <dbReference type="ARBA" id="ARBA00023146"/>
    </source>
</evidence>
<dbReference type="NCBIfam" id="TIGR00464">
    <property type="entry name" value="gltX_bact"/>
    <property type="match status" value="1"/>
</dbReference>
<comment type="caution">
    <text evidence="8">Lacks conserved residue(s) required for the propagation of feature annotation.</text>
</comment>
<name>A0A1H9JBF1_9HYPH</name>
<protein>
    <recommendedName>
        <fullName evidence="8">Glutamate--tRNA ligase</fullName>
        <ecNumber evidence="8">6.1.1.17</ecNumber>
    </recommendedName>
    <alternativeName>
        <fullName evidence="8">Glutamyl-tRNA synthetase</fullName>
        <shortName evidence="8">GluRS</shortName>
    </alternativeName>
</protein>
<dbReference type="OrthoDB" id="9807503at2"/>
<keyword evidence="2 8" id="KW-0963">Cytoplasm</keyword>
<evidence type="ECO:0000256" key="3">
    <source>
        <dbReference type="ARBA" id="ARBA00022598"/>
    </source>
</evidence>
<evidence type="ECO:0000313" key="12">
    <source>
        <dbReference type="Proteomes" id="UP000199647"/>
    </source>
</evidence>
<evidence type="ECO:0000256" key="6">
    <source>
        <dbReference type="ARBA" id="ARBA00022917"/>
    </source>
</evidence>
<dbReference type="EC" id="6.1.1.17" evidence="8"/>
<dbReference type="Gene3D" id="1.10.10.350">
    <property type="match status" value="1"/>
</dbReference>
<keyword evidence="12" id="KW-1185">Reference proteome</keyword>
<dbReference type="InterPro" id="IPR045462">
    <property type="entry name" value="aa-tRNA-synth_I_cd-bd"/>
</dbReference>
<dbReference type="HAMAP" id="MF_00022">
    <property type="entry name" value="Glu_tRNA_synth_type1"/>
    <property type="match status" value="1"/>
</dbReference>
<dbReference type="SUPFAM" id="SSF48163">
    <property type="entry name" value="An anticodon-binding domain of class I aminoacyl-tRNA synthetases"/>
    <property type="match status" value="1"/>
</dbReference>
<accession>A0A1H9JBF1</accession>
<dbReference type="PANTHER" id="PTHR43311">
    <property type="entry name" value="GLUTAMATE--TRNA LIGASE"/>
    <property type="match status" value="1"/>
</dbReference>
<feature type="short sequence motif" description="'KMSKS' region" evidence="8">
    <location>
        <begin position="250"/>
        <end position="254"/>
    </location>
</feature>
<keyword evidence="4 8" id="KW-0547">Nucleotide-binding</keyword>
<evidence type="ECO:0000313" key="11">
    <source>
        <dbReference type="EMBL" id="SEQ84142.1"/>
    </source>
</evidence>
<dbReference type="InterPro" id="IPR001412">
    <property type="entry name" value="aa-tRNA-synth_I_CS"/>
</dbReference>
<comment type="subunit">
    <text evidence="8">Monomer.</text>
</comment>
<dbReference type="InterPro" id="IPR008925">
    <property type="entry name" value="aa_tRNA-synth_I_cd-bd_sf"/>
</dbReference>
<gene>
    <name evidence="8" type="primary">gltX</name>
    <name evidence="11" type="ORF">SAMN05216548_10865</name>
</gene>
<keyword evidence="7 8" id="KW-0030">Aminoacyl-tRNA synthetase</keyword>
<dbReference type="InterPro" id="IPR049940">
    <property type="entry name" value="GluQ/Sye"/>
</dbReference>
<comment type="catalytic activity">
    <reaction evidence="8">
        <text>tRNA(Glu) + L-glutamate + ATP = L-glutamyl-tRNA(Glu) + AMP + diphosphate</text>
        <dbReference type="Rhea" id="RHEA:23540"/>
        <dbReference type="Rhea" id="RHEA-COMP:9663"/>
        <dbReference type="Rhea" id="RHEA-COMP:9680"/>
        <dbReference type="ChEBI" id="CHEBI:29985"/>
        <dbReference type="ChEBI" id="CHEBI:30616"/>
        <dbReference type="ChEBI" id="CHEBI:33019"/>
        <dbReference type="ChEBI" id="CHEBI:78442"/>
        <dbReference type="ChEBI" id="CHEBI:78520"/>
        <dbReference type="ChEBI" id="CHEBI:456215"/>
        <dbReference type="EC" id="6.1.1.17"/>
    </reaction>
</comment>
<sequence>MTVKVRFAPSPTGKLHVGNARPALFNWFFAQRQGGSFLLRFDDTDRERSTEAFAEGILRDLDWLGLKPDRIERQSARLAEYQAAAERLKAEGRLYPCYETADELERQRSRQRARGLPPIYDRRALKQTDEERRALEEEGRRPHWRFLLPNFSDDPFSPSRTEESWHDLVRGEQAIDLASMSDPVLVREDGTFLYTLPSVVDDIEFGITHVIRGEDHVTNTGAQIALFKALGAEAPVFGHHNLLQSEAGEALSKRLASLSLQSLRDEGIEGLSVAIFATLVGTSEPIRALGSMSELAELFSLDKVSRTTARFSHTELLALNGQLVATLPYAAVAERLSVLGVAAEPAKAEAFWEAVRGNCGTVAEALDWWHVVAGPVEPVVADEDRDFLSEAASLLPAEPWDGATWGAWTGALKQATGRKGRSLFMPLRLALTGLASGPELAALLPVIGRPSTLARLNGS</sequence>
<dbReference type="RefSeq" id="WP_092496837.1">
    <property type="nucleotide sequence ID" value="NZ_FOFG01000008.1"/>
</dbReference>
<comment type="similarity">
    <text evidence="1 8">Belongs to the class-I aminoacyl-tRNA synthetase family. Glutamate--tRNA ligase type 1 subfamily.</text>
</comment>
<feature type="domain" description="Glutamyl/glutaminyl-tRNA synthetase class Ib catalytic" evidence="9">
    <location>
        <begin position="3"/>
        <end position="316"/>
    </location>
</feature>
<evidence type="ECO:0000256" key="2">
    <source>
        <dbReference type="ARBA" id="ARBA00022490"/>
    </source>
</evidence>
<dbReference type="InterPro" id="IPR014729">
    <property type="entry name" value="Rossmann-like_a/b/a_fold"/>
</dbReference>
<evidence type="ECO:0000256" key="8">
    <source>
        <dbReference type="HAMAP-Rule" id="MF_00022"/>
    </source>
</evidence>
<dbReference type="GO" id="GO:0006424">
    <property type="term" value="P:glutamyl-tRNA aminoacylation"/>
    <property type="evidence" value="ECO:0007669"/>
    <property type="project" value="UniProtKB-UniRule"/>
</dbReference>
<organism evidence="11 12">
    <name type="scientific">Faunimonas pinastri</name>
    <dbReference type="NCBI Taxonomy" id="1855383"/>
    <lineage>
        <taxon>Bacteria</taxon>
        <taxon>Pseudomonadati</taxon>
        <taxon>Pseudomonadota</taxon>
        <taxon>Alphaproteobacteria</taxon>
        <taxon>Hyphomicrobiales</taxon>
        <taxon>Afifellaceae</taxon>
        <taxon>Faunimonas</taxon>
    </lineage>
</organism>
<dbReference type="EMBL" id="FOFG01000008">
    <property type="protein sequence ID" value="SEQ84142.1"/>
    <property type="molecule type" value="Genomic_DNA"/>
</dbReference>
<evidence type="ECO:0000256" key="1">
    <source>
        <dbReference type="ARBA" id="ARBA00007894"/>
    </source>
</evidence>
<dbReference type="Pfam" id="PF00749">
    <property type="entry name" value="tRNA-synt_1c"/>
    <property type="match status" value="1"/>
</dbReference>
<evidence type="ECO:0000259" key="9">
    <source>
        <dbReference type="Pfam" id="PF00749"/>
    </source>
</evidence>
<dbReference type="GO" id="GO:0004818">
    <property type="term" value="F:glutamate-tRNA ligase activity"/>
    <property type="evidence" value="ECO:0007669"/>
    <property type="project" value="UniProtKB-UniRule"/>
</dbReference>
<dbReference type="STRING" id="1855383.SAMN05216548_10865"/>
<evidence type="ECO:0000259" key="10">
    <source>
        <dbReference type="Pfam" id="PF19269"/>
    </source>
</evidence>
<keyword evidence="3 8" id="KW-0436">Ligase</keyword>
<dbReference type="InterPro" id="IPR004527">
    <property type="entry name" value="Glu-tRNA-ligase_bac/mito"/>
</dbReference>
<comment type="function">
    <text evidence="8">Catalyzes the attachment of glutamate to tRNA(Glu) in a two-step reaction: glutamate is first activated by ATP to form Glu-AMP and then transferred to the acceptor end of tRNA(Glu).</text>
</comment>
<dbReference type="GO" id="GO:0005737">
    <property type="term" value="C:cytoplasm"/>
    <property type="evidence" value="ECO:0007669"/>
    <property type="project" value="UniProtKB-SubCell"/>
</dbReference>
<feature type="binding site" evidence="8">
    <location>
        <position position="253"/>
    </location>
    <ligand>
        <name>ATP</name>
        <dbReference type="ChEBI" id="CHEBI:30616"/>
    </ligand>
</feature>
<dbReference type="SUPFAM" id="SSF52374">
    <property type="entry name" value="Nucleotidylyl transferase"/>
    <property type="match status" value="1"/>
</dbReference>
<keyword evidence="6 8" id="KW-0648">Protein biosynthesis</keyword>